<dbReference type="CDD" id="cd06445">
    <property type="entry name" value="ATase"/>
    <property type="match status" value="1"/>
</dbReference>
<feature type="region of interest" description="Disordered" evidence="12">
    <location>
        <begin position="1"/>
        <end position="60"/>
    </location>
</feature>
<comment type="catalytic activity">
    <reaction evidence="11">
        <text>a 6-O-methyl-2'-deoxyguanosine in DNA + L-cysteinyl-[protein] = S-methyl-L-cysteinyl-[protein] + a 2'-deoxyguanosine in DNA</text>
        <dbReference type="Rhea" id="RHEA:24000"/>
        <dbReference type="Rhea" id="RHEA-COMP:10131"/>
        <dbReference type="Rhea" id="RHEA-COMP:10132"/>
        <dbReference type="Rhea" id="RHEA-COMP:11367"/>
        <dbReference type="Rhea" id="RHEA-COMP:11368"/>
        <dbReference type="ChEBI" id="CHEBI:29950"/>
        <dbReference type="ChEBI" id="CHEBI:82612"/>
        <dbReference type="ChEBI" id="CHEBI:85445"/>
        <dbReference type="ChEBI" id="CHEBI:85448"/>
        <dbReference type="EC" id="2.1.1.63"/>
    </reaction>
</comment>
<proteinExistence type="inferred from homology"/>
<evidence type="ECO:0000256" key="6">
    <source>
        <dbReference type="ARBA" id="ARBA00022679"/>
    </source>
</evidence>
<dbReference type="InterPro" id="IPR036388">
    <property type="entry name" value="WH-like_DNA-bd_sf"/>
</dbReference>
<dbReference type="InterPro" id="IPR014048">
    <property type="entry name" value="MethylDNA_cys_MeTrfase_DNA-bd"/>
</dbReference>
<evidence type="ECO:0000256" key="8">
    <source>
        <dbReference type="ARBA" id="ARBA00023204"/>
    </source>
</evidence>
<dbReference type="InterPro" id="IPR036217">
    <property type="entry name" value="MethylDNA_cys_MeTrfase_DNAb"/>
</dbReference>
<accession>A0A5N6ULD9</accession>
<keyword evidence="5 14" id="KW-0489">Methyltransferase</keyword>
<reference evidence="14 15" key="1">
    <citation type="submission" date="2019-04" db="EMBL/GenBank/DDBJ databases">
        <title>Friends and foes A comparative genomics study of 23 Aspergillus species from section Flavi.</title>
        <authorList>
            <consortium name="DOE Joint Genome Institute"/>
            <person name="Kjaerbolling I."/>
            <person name="Vesth T."/>
            <person name="Frisvad J.C."/>
            <person name="Nybo J.L."/>
            <person name="Theobald S."/>
            <person name="Kildgaard S."/>
            <person name="Isbrandt T."/>
            <person name="Kuo A."/>
            <person name="Sato A."/>
            <person name="Lyhne E.K."/>
            <person name="Kogle M.E."/>
            <person name="Wiebenga A."/>
            <person name="Kun R.S."/>
            <person name="Lubbers R.J."/>
            <person name="Makela M.R."/>
            <person name="Barry K."/>
            <person name="Chovatia M."/>
            <person name="Clum A."/>
            <person name="Daum C."/>
            <person name="Haridas S."/>
            <person name="He G."/>
            <person name="LaButti K."/>
            <person name="Lipzen A."/>
            <person name="Mondo S."/>
            <person name="Riley R."/>
            <person name="Salamov A."/>
            <person name="Simmons B.A."/>
            <person name="Magnuson J.K."/>
            <person name="Henrissat B."/>
            <person name="Mortensen U.H."/>
            <person name="Larsen T.O."/>
            <person name="Devries R.P."/>
            <person name="Grigoriev I.V."/>
            <person name="Machida M."/>
            <person name="Baker S.E."/>
            <person name="Andersen M.R."/>
        </authorList>
    </citation>
    <scope>NUCLEOTIDE SEQUENCE [LARGE SCALE GENOMIC DNA]</scope>
    <source>
        <strain evidence="14 15">CBS 117626</strain>
    </source>
</reference>
<dbReference type="OrthoDB" id="1907495at2759"/>
<evidence type="ECO:0000256" key="12">
    <source>
        <dbReference type="SAM" id="MobiDB-lite"/>
    </source>
</evidence>
<dbReference type="GO" id="GO:0003908">
    <property type="term" value="F:methylated-DNA-[protein]-cysteine S-methyltransferase activity"/>
    <property type="evidence" value="ECO:0007669"/>
    <property type="project" value="UniProtKB-EC"/>
</dbReference>
<evidence type="ECO:0000313" key="14">
    <source>
        <dbReference type="EMBL" id="KAE8159336.1"/>
    </source>
</evidence>
<dbReference type="Proteomes" id="UP000326950">
    <property type="component" value="Unassembled WGS sequence"/>
</dbReference>
<dbReference type="InterPro" id="IPR001497">
    <property type="entry name" value="MethylDNA_cys_MeTrfase_AS"/>
</dbReference>
<dbReference type="AlphaFoldDB" id="A0A5N6ULD9"/>
<feature type="region of interest" description="Disordered" evidence="12">
    <location>
        <begin position="165"/>
        <end position="188"/>
    </location>
</feature>
<evidence type="ECO:0000256" key="9">
    <source>
        <dbReference type="ARBA" id="ARBA00030795"/>
    </source>
</evidence>
<dbReference type="GO" id="GO:0006281">
    <property type="term" value="P:DNA repair"/>
    <property type="evidence" value="ECO:0007669"/>
    <property type="project" value="UniProtKB-KW"/>
</dbReference>
<evidence type="ECO:0000256" key="1">
    <source>
        <dbReference type="ARBA" id="ARBA00001286"/>
    </source>
</evidence>
<dbReference type="Pfam" id="PF01035">
    <property type="entry name" value="DNA_binding_1"/>
    <property type="match status" value="1"/>
</dbReference>
<feature type="domain" description="Methylated-DNA-[protein]-cysteine S-methyltransferase DNA binding" evidence="13">
    <location>
        <begin position="63"/>
        <end position="148"/>
    </location>
</feature>
<dbReference type="PANTHER" id="PTHR10815:SF13">
    <property type="entry name" value="METHYLATED-DNA--PROTEIN-CYSTEINE METHYLTRANSFERASE"/>
    <property type="match status" value="1"/>
</dbReference>
<keyword evidence="8" id="KW-0234">DNA repair</keyword>
<comment type="catalytic activity">
    <reaction evidence="1">
        <text>a 4-O-methyl-thymidine in DNA + L-cysteinyl-[protein] = a thymidine in DNA + S-methyl-L-cysteinyl-[protein]</text>
        <dbReference type="Rhea" id="RHEA:53428"/>
        <dbReference type="Rhea" id="RHEA-COMP:10131"/>
        <dbReference type="Rhea" id="RHEA-COMP:10132"/>
        <dbReference type="Rhea" id="RHEA-COMP:13555"/>
        <dbReference type="Rhea" id="RHEA-COMP:13556"/>
        <dbReference type="ChEBI" id="CHEBI:29950"/>
        <dbReference type="ChEBI" id="CHEBI:82612"/>
        <dbReference type="ChEBI" id="CHEBI:137386"/>
        <dbReference type="ChEBI" id="CHEBI:137387"/>
        <dbReference type="EC" id="2.1.1.63"/>
    </reaction>
</comment>
<evidence type="ECO:0000313" key="15">
    <source>
        <dbReference type="Proteomes" id="UP000326950"/>
    </source>
</evidence>
<comment type="similarity">
    <text evidence="2">Belongs to the MGMT family.</text>
</comment>
<protein>
    <recommendedName>
        <fullName evidence="4">Methylated-DNA--protein-cysteine methyltransferase</fullName>
        <ecNumber evidence="3">2.1.1.63</ecNumber>
    </recommendedName>
    <alternativeName>
        <fullName evidence="9">6-O-methylguanine-DNA methyltransferase</fullName>
    </alternativeName>
    <alternativeName>
        <fullName evidence="10">O-6-methylguanine-DNA-alkyltransferase</fullName>
    </alternativeName>
</protein>
<evidence type="ECO:0000256" key="2">
    <source>
        <dbReference type="ARBA" id="ARBA00008711"/>
    </source>
</evidence>
<feature type="compositionally biased region" description="Low complexity" evidence="12">
    <location>
        <begin position="167"/>
        <end position="179"/>
    </location>
</feature>
<dbReference type="EC" id="2.1.1.63" evidence="3"/>
<dbReference type="Gene3D" id="1.10.10.10">
    <property type="entry name" value="Winged helix-like DNA-binding domain superfamily/Winged helix DNA-binding domain"/>
    <property type="match status" value="1"/>
</dbReference>
<feature type="compositionally biased region" description="Basic residues" evidence="12">
    <location>
        <begin position="49"/>
        <end position="60"/>
    </location>
</feature>
<evidence type="ECO:0000256" key="3">
    <source>
        <dbReference type="ARBA" id="ARBA00011918"/>
    </source>
</evidence>
<keyword evidence="7" id="KW-0227">DNA damage</keyword>
<evidence type="ECO:0000256" key="10">
    <source>
        <dbReference type="ARBA" id="ARBA00031621"/>
    </source>
</evidence>
<organism evidence="14 15">
    <name type="scientific">Aspergillus tamarii</name>
    <dbReference type="NCBI Taxonomy" id="41984"/>
    <lineage>
        <taxon>Eukaryota</taxon>
        <taxon>Fungi</taxon>
        <taxon>Dikarya</taxon>
        <taxon>Ascomycota</taxon>
        <taxon>Pezizomycotina</taxon>
        <taxon>Eurotiomycetes</taxon>
        <taxon>Eurotiomycetidae</taxon>
        <taxon>Eurotiales</taxon>
        <taxon>Aspergillaceae</taxon>
        <taxon>Aspergillus</taxon>
        <taxon>Aspergillus subgen. Circumdati</taxon>
    </lineage>
</organism>
<evidence type="ECO:0000259" key="13">
    <source>
        <dbReference type="Pfam" id="PF01035"/>
    </source>
</evidence>
<evidence type="ECO:0000256" key="7">
    <source>
        <dbReference type="ARBA" id="ARBA00022763"/>
    </source>
</evidence>
<dbReference type="EMBL" id="ML738677">
    <property type="protein sequence ID" value="KAE8159336.1"/>
    <property type="molecule type" value="Genomic_DNA"/>
</dbReference>
<sequence>MTTTKPQEPESQQPTTTTTTISPSSSLSPHKNNSPTSTSTPTPTPKTLKQIHRIKSHPTLTPHRRRVYLTLLSIPAGRWTTYAALAKHLNSSARAIGTAMRTNPFAPDVPCHRVLSADGGLGGYMGAGPASGHANLERKRMMLEEEGVGFEWVGSAKDRSKGMGTCNSNGISISSSGSRKGSGGEGRWRAKGECFVGFPTL</sequence>
<evidence type="ECO:0000256" key="11">
    <source>
        <dbReference type="ARBA" id="ARBA00049348"/>
    </source>
</evidence>
<dbReference type="GO" id="GO:0032259">
    <property type="term" value="P:methylation"/>
    <property type="evidence" value="ECO:0007669"/>
    <property type="project" value="UniProtKB-KW"/>
</dbReference>
<dbReference type="NCBIfam" id="TIGR00589">
    <property type="entry name" value="ogt"/>
    <property type="match status" value="1"/>
</dbReference>
<name>A0A5N6ULD9_ASPTM</name>
<evidence type="ECO:0000256" key="4">
    <source>
        <dbReference type="ARBA" id="ARBA00015377"/>
    </source>
</evidence>
<keyword evidence="15" id="KW-1185">Reference proteome</keyword>
<dbReference type="SUPFAM" id="SSF46767">
    <property type="entry name" value="Methylated DNA-protein cysteine methyltransferase, C-terminal domain"/>
    <property type="match status" value="1"/>
</dbReference>
<dbReference type="PROSITE" id="PS00374">
    <property type="entry name" value="MGMT"/>
    <property type="match status" value="1"/>
</dbReference>
<gene>
    <name evidence="14" type="ORF">BDV40DRAFT_273697</name>
</gene>
<keyword evidence="6 14" id="KW-0808">Transferase</keyword>
<dbReference type="PANTHER" id="PTHR10815">
    <property type="entry name" value="METHYLATED-DNA--PROTEIN-CYSTEINE METHYLTRANSFERASE"/>
    <property type="match status" value="1"/>
</dbReference>
<evidence type="ECO:0000256" key="5">
    <source>
        <dbReference type="ARBA" id="ARBA00022603"/>
    </source>
</evidence>
<feature type="compositionally biased region" description="Low complexity" evidence="12">
    <location>
        <begin position="1"/>
        <end position="47"/>
    </location>
</feature>